<keyword evidence="2" id="KW-1185">Reference proteome</keyword>
<reference evidence="1" key="2">
    <citation type="submission" date="2013-04" db="UniProtKB">
        <authorList>
            <consortium name="EnsemblPlants"/>
        </authorList>
    </citation>
    <scope>IDENTIFICATION</scope>
</reference>
<evidence type="ECO:0000313" key="1">
    <source>
        <dbReference type="EnsemblPlants" id="OB04G16760.1"/>
    </source>
</evidence>
<dbReference type="Gramene" id="OB04G16760.1">
    <property type="protein sequence ID" value="OB04G16760.1"/>
    <property type="gene ID" value="OB04G16760"/>
</dbReference>
<organism evidence="1">
    <name type="scientific">Oryza brachyantha</name>
    <name type="common">malo sina</name>
    <dbReference type="NCBI Taxonomy" id="4533"/>
    <lineage>
        <taxon>Eukaryota</taxon>
        <taxon>Viridiplantae</taxon>
        <taxon>Streptophyta</taxon>
        <taxon>Embryophyta</taxon>
        <taxon>Tracheophyta</taxon>
        <taxon>Spermatophyta</taxon>
        <taxon>Magnoliopsida</taxon>
        <taxon>Liliopsida</taxon>
        <taxon>Poales</taxon>
        <taxon>Poaceae</taxon>
        <taxon>BOP clade</taxon>
        <taxon>Oryzoideae</taxon>
        <taxon>Oryzeae</taxon>
        <taxon>Oryzinae</taxon>
        <taxon>Oryza</taxon>
    </lineage>
</organism>
<dbReference type="EnsemblPlants" id="OB04G16760.1">
    <property type="protein sequence ID" value="OB04G16760.1"/>
    <property type="gene ID" value="OB04G16760"/>
</dbReference>
<name>J3LX01_ORYBR</name>
<dbReference type="AlphaFoldDB" id="J3LX01"/>
<dbReference type="Proteomes" id="UP000006038">
    <property type="component" value="Chromosome 4"/>
</dbReference>
<sequence length="91" mass="10748">SFWSTRCGSLYSGRRRRSSEYRLFWGLSVVVYNWIMDQRRSLYRSSFSIISLYAILNRGLVTSTTQMKTQPFVVQKRGISSQSSFVRTFRD</sequence>
<proteinExistence type="predicted"/>
<evidence type="ECO:0000313" key="2">
    <source>
        <dbReference type="Proteomes" id="UP000006038"/>
    </source>
</evidence>
<protein>
    <submittedName>
        <fullName evidence="1">Uncharacterized protein</fullName>
    </submittedName>
</protein>
<accession>J3LX01</accession>
<dbReference type="HOGENOM" id="CLU_2433361_0_0_1"/>
<reference evidence="1" key="1">
    <citation type="journal article" date="2013" name="Nat. Commun.">
        <title>Whole-genome sequencing of Oryza brachyantha reveals mechanisms underlying Oryza genome evolution.</title>
        <authorList>
            <person name="Chen J."/>
            <person name="Huang Q."/>
            <person name="Gao D."/>
            <person name="Wang J."/>
            <person name="Lang Y."/>
            <person name="Liu T."/>
            <person name="Li B."/>
            <person name="Bai Z."/>
            <person name="Luis Goicoechea J."/>
            <person name="Liang C."/>
            <person name="Chen C."/>
            <person name="Zhang W."/>
            <person name="Sun S."/>
            <person name="Liao Y."/>
            <person name="Zhang X."/>
            <person name="Yang L."/>
            <person name="Song C."/>
            <person name="Wang M."/>
            <person name="Shi J."/>
            <person name="Liu G."/>
            <person name="Liu J."/>
            <person name="Zhou H."/>
            <person name="Zhou W."/>
            <person name="Yu Q."/>
            <person name="An N."/>
            <person name="Chen Y."/>
            <person name="Cai Q."/>
            <person name="Wang B."/>
            <person name="Liu B."/>
            <person name="Min J."/>
            <person name="Huang Y."/>
            <person name="Wu H."/>
            <person name="Li Z."/>
            <person name="Zhang Y."/>
            <person name="Yin Y."/>
            <person name="Song W."/>
            <person name="Jiang J."/>
            <person name="Jackson S.A."/>
            <person name="Wing R.A."/>
            <person name="Wang J."/>
            <person name="Chen M."/>
        </authorList>
    </citation>
    <scope>NUCLEOTIDE SEQUENCE [LARGE SCALE GENOMIC DNA]</scope>
    <source>
        <strain evidence="1">cv. IRGC 101232</strain>
    </source>
</reference>